<evidence type="ECO:0000313" key="2">
    <source>
        <dbReference type="Proteomes" id="UP000306888"/>
    </source>
</evidence>
<reference evidence="1 2" key="1">
    <citation type="submission" date="2019-04" db="EMBL/GenBank/DDBJ databases">
        <title>Microbes associate with the intestines of laboratory mice.</title>
        <authorList>
            <person name="Navarre W."/>
            <person name="Wong E."/>
            <person name="Huang K."/>
            <person name="Tropini C."/>
            <person name="Ng K."/>
            <person name="Yu B."/>
        </authorList>
    </citation>
    <scope>NUCLEOTIDE SEQUENCE [LARGE SCALE GENOMIC DNA]</scope>
    <source>
        <strain evidence="1 2">NM50_B9-20</strain>
    </source>
</reference>
<name>A0A4S2DS76_9CLOT</name>
<proteinExistence type="predicted"/>
<gene>
    <name evidence="1" type="ORF">E5347_04555</name>
</gene>
<sequence length="193" mass="23380">MSNIKREDYINEIKKNIEEKMKRLFEKAHKYTENLSHEDIVKLHENHVKDVFYPYMNNLPALKKMVEISGEEKVLEDIKDKFMGTFHFHEKMLKCEKVREDRKTKYTEEELLEHREKISKYIQKLTTSIIEECKYLNSEELKEIHMFIFKLIFNSDIEHIPCFKKASDTMNMDVINRIHNRKVSDTINKYSDL</sequence>
<dbReference type="RefSeq" id="WP_136005063.1">
    <property type="nucleotide sequence ID" value="NZ_SRYR01000001.1"/>
</dbReference>
<keyword evidence="2" id="KW-1185">Reference proteome</keyword>
<dbReference type="OrthoDB" id="9924761at2"/>
<accession>A0A4S2DS76</accession>
<organism evidence="1 2">
    <name type="scientific">Clostridium sartagoforme</name>
    <dbReference type="NCBI Taxonomy" id="84031"/>
    <lineage>
        <taxon>Bacteria</taxon>
        <taxon>Bacillati</taxon>
        <taxon>Bacillota</taxon>
        <taxon>Clostridia</taxon>
        <taxon>Eubacteriales</taxon>
        <taxon>Clostridiaceae</taxon>
        <taxon>Clostridium</taxon>
    </lineage>
</organism>
<dbReference type="AlphaFoldDB" id="A0A4S2DS76"/>
<protein>
    <submittedName>
        <fullName evidence="1">Uncharacterized protein</fullName>
    </submittedName>
</protein>
<evidence type="ECO:0000313" key="1">
    <source>
        <dbReference type="EMBL" id="TGY44093.1"/>
    </source>
</evidence>
<dbReference type="Proteomes" id="UP000306888">
    <property type="component" value="Unassembled WGS sequence"/>
</dbReference>
<comment type="caution">
    <text evidence="1">The sequence shown here is derived from an EMBL/GenBank/DDBJ whole genome shotgun (WGS) entry which is preliminary data.</text>
</comment>
<dbReference type="EMBL" id="SRYR01000001">
    <property type="protein sequence ID" value="TGY44093.1"/>
    <property type="molecule type" value="Genomic_DNA"/>
</dbReference>